<dbReference type="PROSITE" id="PS51094">
    <property type="entry name" value="PTS_EIIA_TYPE_2"/>
    <property type="match status" value="1"/>
</dbReference>
<name>A0A437K5X1_9BACI</name>
<sequence>MEKLINLDEEVVHLHVLAENREDVMATLSEDLKRHHYVKESFLSSILEREKVFPTGLPLATMGVAIPHTDPEHVIRPMISVAVLENPVDFIMMGSENTIVNVEIVLMLAISDPAKQLSLLERLMGVFQNDAAMSQLKYAASAKELVEVLDKELNPISVE</sequence>
<keyword evidence="2" id="KW-0762">Sugar transport</keyword>
<evidence type="ECO:0000313" key="3">
    <source>
        <dbReference type="Proteomes" id="UP000288024"/>
    </source>
</evidence>
<dbReference type="AlphaFoldDB" id="A0A437K5X1"/>
<dbReference type="Proteomes" id="UP000288024">
    <property type="component" value="Unassembled WGS sequence"/>
</dbReference>
<reference evidence="2 3" key="1">
    <citation type="submission" date="2019-01" db="EMBL/GenBank/DDBJ databases">
        <title>Bacillus sp. M5HDSG1-1, whole genome shotgun sequence.</title>
        <authorList>
            <person name="Tuo L."/>
        </authorList>
    </citation>
    <scope>NUCLEOTIDE SEQUENCE [LARGE SCALE GENOMIC DNA]</scope>
    <source>
        <strain evidence="2 3">M5HDSG1-1</strain>
    </source>
</reference>
<accession>A0A437K5X1</accession>
<proteinExistence type="predicted"/>
<evidence type="ECO:0000313" key="2">
    <source>
        <dbReference type="EMBL" id="RVT58334.1"/>
    </source>
</evidence>
<protein>
    <submittedName>
        <fullName evidence="2">PTS sugar transporter subunit IIA</fullName>
    </submittedName>
</protein>
<dbReference type="Gene3D" id="3.40.930.10">
    <property type="entry name" value="Mannitol-specific EII, Chain A"/>
    <property type="match status" value="1"/>
</dbReference>
<keyword evidence="3" id="KW-1185">Reference proteome</keyword>
<keyword evidence="2" id="KW-0813">Transport</keyword>
<dbReference type="InterPro" id="IPR051541">
    <property type="entry name" value="PTS_SugarTrans_NitroReg"/>
</dbReference>
<dbReference type="PANTHER" id="PTHR47738">
    <property type="entry name" value="PTS SYSTEM FRUCTOSE-LIKE EIIA COMPONENT-RELATED"/>
    <property type="match status" value="1"/>
</dbReference>
<dbReference type="PANTHER" id="PTHR47738:SF3">
    <property type="entry name" value="PHOSPHOTRANSFERASE SYSTEM MANNITOL_FRUCTOSE-SPECIFIC IIA DOMAIN CONTAINING PROTEIN"/>
    <property type="match status" value="1"/>
</dbReference>
<feature type="domain" description="PTS EIIA type-2" evidence="1">
    <location>
        <begin position="5"/>
        <end position="152"/>
    </location>
</feature>
<gene>
    <name evidence="2" type="ORF">EM808_22750</name>
</gene>
<comment type="caution">
    <text evidence="2">The sequence shown here is derived from an EMBL/GenBank/DDBJ whole genome shotgun (WGS) entry which is preliminary data.</text>
</comment>
<dbReference type="EMBL" id="RZTZ01000013">
    <property type="protein sequence ID" value="RVT58334.1"/>
    <property type="molecule type" value="Genomic_DNA"/>
</dbReference>
<dbReference type="SUPFAM" id="SSF55804">
    <property type="entry name" value="Phoshotransferase/anion transport protein"/>
    <property type="match status" value="1"/>
</dbReference>
<evidence type="ECO:0000259" key="1">
    <source>
        <dbReference type="PROSITE" id="PS51094"/>
    </source>
</evidence>
<dbReference type="CDD" id="cd00211">
    <property type="entry name" value="PTS_IIA_fru"/>
    <property type="match status" value="1"/>
</dbReference>
<dbReference type="InterPro" id="IPR016152">
    <property type="entry name" value="PTrfase/Anion_transptr"/>
</dbReference>
<dbReference type="RefSeq" id="WP_127741098.1">
    <property type="nucleotide sequence ID" value="NZ_CAJCKN010000170.1"/>
</dbReference>
<dbReference type="InterPro" id="IPR002178">
    <property type="entry name" value="PTS_EIIA_type-2_dom"/>
</dbReference>
<organism evidence="2 3">
    <name type="scientific">Niallia taxi</name>
    <dbReference type="NCBI Taxonomy" id="2499688"/>
    <lineage>
        <taxon>Bacteria</taxon>
        <taxon>Bacillati</taxon>
        <taxon>Bacillota</taxon>
        <taxon>Bacilli</taxon>
        <taxon>Bacillales</taxon>
        <taxon>Bacillaceae</taxon>
        <taxon>Niallia</taxon>
    </lineage>
</organism>
<dbReference type="Pfam" id="PF00359">
    <property type="entry name" value="PTS_EIIA_2"/>
    <property type="match status" value="1"/>
</dbReference>